<dbReference type="RefSeq" id="WP_162375419.1">
    <property type="nucleotide sequence ID" value="NZ_JBHTKN010000003.1"/>
</dbReference>
<dbReference type="Pfam" id="PF01526">
    <property type="entry name" value="DDE_Tnp_Tn3"/>
    <property type="match status" value="1"/>
</dbReference>
<evidence type="ECO:0000313" key="7">
    <source>
        <dbReference type="EMBL" id="MFD1042009.1"/>
    </source>
</evidence>
<gene>
    <name evidence="7" type="ORF">ACFQ2N_06585</name>
</gene>
<comment type="similarity">
    <text evidence="1">Belongs to the transposase 7 family.</text>
</comment>
<dbReference type="Pfam" id="PF13700">
    <property type="entry name" value="DUF4158"/>
    <property type="match status" value="1"/>
</dbReference>
<feature type="domain" description="Tn3 transposase DDE" evidence="5">
    <location>
        <begin position="589"/>
        <end position="975"/>
    </location>
</feature>
<keyword evidence="2" id="KW-0815">Transposition</keyword>
<dbReference type="InterPro" id="IPR002513">
    <property type="entry name" value="Tn3_Tnp_DDE_dom"/>
</dbReference>
<feature type="domain" description="DUF4158" evidence="6">
    <location>
        <begin position="6"/>
        <end position="165"/>
    </location>
</feature>
<evidence type="ECO:0000259" key="5">
    <source>
        <dbReference type="Pfam" id="PF01526"/>
    </source>
</evidence>
<evidence type="ECO:0000313" key="8">
    <source>
        <dbReference type="Proteomes" id="UP001597033"/>
    </source>
</evidence>
<evidence type="ECO:0000256" key="1">
    <source>
        <dbReference type="ARBA" id="ARBA00009402"/>
    </source>
</evidence>
<proteinExistence type="inferred from homology"/>
<organism evidence="7 8">
    <name type="scientific">Pseudoxanthomonas kaohsiungensis</name>
    <dbReference type="NCBI Taxonomy" id="283923"/>
    <lineage>
        <taxon>Bacteria</taxon>
        <taxon>Pseudomonadati</taxon>
        <taxon>Pseudomonadota</taxon>
        <taxon>Gammaproteobacteria</taxon>
        <taxon>Lysobacterales</taxon>
        <taxon>Lysobacteraceae</taxon>
        <taxon>Pseudoxanthomonas</taxon>
    </lineage>
</organism>
<evidence type="ECO:0000256" key="3">
    <source>
        <dbReference type="ARBA" id="ARBA00023125"/>
    </source>
</evidence>
<protein>
    <submittedName>
        <fullName evidence="7">Tn3 family transposase</fullName>
    </submittedName>
</protein>
<dbReference type="NCBIfam" id="NF033527">
    <property type="entry name" value="transpos_Tn3"/>
    <property type="match status" value="1"/>
</dbReference>
<sequence length="994" mass="112673">MATLHETAYPRLKPDPTAKELAEIYTPTDAEIAFVRSITKVPTTQLAVVIHLKMFQRLAYFTRLAEVPDRILQHIAQATRLRGALKSGRLESYDTSGGKQRHIGLLREFLGVRPLDQAGTAWLKTVAVSAAETKHVVGDIINVLLEELVHHRYELPAFRTLELVAIGAREKVNSAYFASISQALTPKARKLIDELLKAKEGSRFTGWQTLKREPGRPTNKEVRTYLQHIRMLQQLADQLPPIDVPVPKLKQFRTMARAYDASELAELTKDKRYALAAIFIRAQYAKTLDDAAELFIKQVRGLENLAQQKLIAYQLEHAKRADYLIGQLKEVLQAFQLEGSDAQRVDAIGGSLRAEVATLLAECDEHMAYAGRNYLPFMLQPYGVIRPLLFNGLELMTLRSTSQDAGMEPLIAAVLSLRNRRHELIEVASLGLDEDRDFEWMPKAWRQHVFGKRANTLGTGWMHRKYFELAVLVQVKDELKSGDLFIPHSERFDDYREQLVDEVTFAHELEAYGEVAGLPTDAETFVSELRRELIALADAVDQRFPENVHADMVDGRLVLRKAQRPEISSAVATVDKLITERMPATSIVDVLIESAQWLEIHRHFRPFAGTEAQVDDLPRRVITTLFCYGCNLGPTQTARSVKGFSRRQIAWLNLKFVDEGTLERATNDVINMYNKFDLPSYWGSGRSASADGTKWSVYEDNLLSEYHIRYGGYGGIGYYHVSDKYVALFSHFIPCGVHEGIYILDGLMANTSDIQPEIVHGDTQAQSYPVFGLAHLLGIQLMPRIRNIKDLTFFRPEPGKPYKNIQALFGDSIDWQLIGTHLYDMLRVAISIRLGKITASSILRRLGTYSRKNKLYFAFRELGKVIRTLFLLRYIDDVEIRKTIHAATNKSEEFNGFVKWVFFGGEGVIAENVLHEQRKIVKYSQLVANMVILHNVEGMTRTLGELRKTGIELTPEVLAGLSPYRTSHINRFGDYTLDLEKEIAPLDYSGKVLD</sequence>
<accession>A0ABW3LY41</accession>
<keyword evidence="4" id="KW-0233">DNA recombination</keyword>
<keyword evidence="8" id="KW-1185">Reference proteome</keyword>
<dbReference type="Proteomes" id="UP001597033">
    <property type="component" value="Unassembled WGS sequence"/>
</dbReference>
<evidence type="ECO:0000256" key="2">
    <source>
        <dbReference type="ARBA" id="ARBA00022578"/>
    </source>
</evidence>
<dbReference type="InterPro" id="IPR025296">
    <property type="entry name" value="DUF4158"/>
</dbReference>
<dbReference type="InterPro" id="IPR047653">
    <property type="entry name" value="Tn3-like_transpos"/>
</dbReference>
<evidence type="ECO:0000259" key="6">
    <source>
        <dbReference type="Pfam" id="PF13700"/>
    </source>
</evidence>
<evidence type="ECO:0000256" key="4">
    <source>
        <dbReference type="ARBA" id="ARBA00023172"/>
    </source>
</evidence>
<reference evidence="8" key="1">
    <citation type="journal article" date="2019" name="Int. J. Syst. Evol. Microbiol.">
        <title>The Global Catalogue of Microorganisms (GCM) 10K type strain sequencing project: providing services to taxonomists for standard genome sequencing and annotation.</title>
        <authorList>
            <consortium name="The Broad Institute Genomics Platform"/>
            <consortium name="The Broad Institute Genome Sequencing Center for Infectious Disease"/>
            <person name="Wu L."/>
            <person name="Ma J."/>
        </authorList>
    </citation>
    <scope>NUCLEOTIDE SEQUENCE [LARGE SCALE GENOMIC DNA]</scope>
    <source>
        <strain evidence="8">CCUG 55854</strain>
    </source>
</reference>
<keyword evidence="3" id="KW-0238">DNA-binding</keyword>
<dbReference type="EMBL" id="JBHTKN010000003">
    <property type="protein sequence ID" value="MFD1042009.1"/>
    <property type="molecule type" value="Genomic_DNA"/>
</dbReference>
<name>A0ABW3LY41_9GAMM</name>
<comment type="caution">
    <text evidence="7">The sequence shown here is derived from an EMBL/GenBank/DDBJ whole genome shotgun (WGS) entry which is preliminary data.</text>
</comment>